<dbReference type="AlphaFoldDB" id="A0A3M7R196"/>
<accession>A0A3M7R196</accession>
<sequence>MNENNMMLMQVVFTHISNSALYVTFKFIYIIYVVVVFLKQKSILFNLISSIQFSSKAPGESHTFFFFKFDFTKKSLIQKKNSKQSPLFVRIRLVTFWNCNNSISIAEITLIIRFSSSARDKQRILMKKALSSITENRPASSGAEY</sequence>
<evidence type="ECO:0000256" key="1">
    <source>
        <dbReference type="SAM" id="Phobius"/>
    </source>
</evidence>
<organism evidence="2 3">
    <name type="scientific">Brachionus plicatilis</name>
    <name type="common">Marine rotifer</name>
    <name type="synonym">Brachionus muelleri</name>
    <dbReference type="NCBI Taxonomy" id="10195"/>
    <lineage>
        <taxon>Eukaryota</taxon>
        <taxon>Metazoa</taxon>
        <taxon>Spiralia</taxon>
        <taxon>Gnathifera</taxon>
        <taxon>Rotifera</taxon>
        <taxon>Eurotatoria</taxon>
        <taxon>Monogononta</taxon>
        <taxon>Pseudotrocha</taxon>
        <taxon>Ploima</taxon>
        <taxon>Brachionidae</taxon>
        <taxon>Brachionus</taxon>
    </lineage>
</organism>
<keyword evidence="3" id="KW-1185">Reference proteome</keyword>
<name>A0A3M7R196_BRAPC</name>
<keyword evidence="1" id="KW-0472">Membrane</keyword>
<protein>
    <submittedName>
        <fullName evidence="2">Uncharacterized protein</fullName>
    </submittedName>
</protein>
<reference evidence="2 3" key="1">
    <citation type="journal article" date="2018" name="Sci. Rep.">
        <title>Genomic signatures of local adaptation to the degree of environmental predictability in rotifers.</title>
        <authorList>
            <person name="Franch-Gras L."/>
            <person name="Hahn C."/>
            <person name="Garcia-Roger E.M."/>
            <person name="Carmona M.J."/>
            <person name="Serra M."/>
            <person name="Gomez A."/>
        </authorList>
    </citation>
    <scope>NUCLEOTIDE SEQUENCE [LARGE SCALE GENOMIC DNA]</scope>
    <source>
        <strain evidence="2">HYR1</strain>
    </source>
</reference>
<keyword evidence="1" id="KW-1133">Transmembrane helix</keyword>
<comment type="caution">
    <text evidence="2">The sequence shown here is derived from an EMBL/GenBank/DDBJ whole genome shotgun (WGS) entry which is preliminary data.</text>
</comment>
<dbReference type="EMBL" id="REGN01004474">
    <property type="protein sequence ID" value="RNA17333.1"/>
    <property type="molecule type" value="Genomic_DNA"/>
</dbReference>
<gene>
    <name evidence="2" type="ORF">BpHYR1_007587</name>
</gene>
<evidence type="ECO:0000313" key="3">
    <source>
        <dbReference type="Proteomes" id="UP000276133"/>
    </source>
</evidence>
<keyword evidence="1" id="KW-0812">Transmembrane</keyword>
<dbReference type="Proteomes" id="UP000276133">
    <property type="component" value="Unassembled WGS sequence"/>
</dbReference>
<feature type="transmembrane region" description="Helical" evidence="1">
    <location>
        <begin position="20"/>
        <end position="38"/>
    </location>
</feature>
<proteinExistence type="predicted"/>
<evidence type="ECO:0000313" key="2">
    <source>
        <dbReference type="EMBL" id="RNA17333.1"/>
    </source>
</evidence>